<dbReference type="Pfam" id="PF17652">
    <property type="entry name" value="Glyco_hydro81C"/>
    <property type="match status" value="1"/>
</dbReference>
<dbReference type="GO" id="GO:0030246">
    <property type="term" value="F:carbohydrate binding"/>
    <property type="evidence" value="ECO:0007669"/>
    <property type="project" value="InterPro"/>
</dbReference>
<keyword evidence="4 10" id="KW-0732">Signal</keyword>
<feature type="chain" id="PRO_5030911113" description="glucan endo-1,3-beta-D-glucosidase" evidence="10">
    <location>
        <begin position="31"/>
        <end position="952"/>
    </location>
</feature>
<feature type="signal peptide" evidence="10">
    <location>
        <begin position="1"/>
        <end position="30"/>
    </location>
</feature>
<evidence type="ECO:0000256" key="7">
    <source>
        <dbReference type="ARBA" id="ARBA00023295"/>
    </source>
</evidence>
<comment type="catalytic activity">
    <reaction evidence="1">
        <text>Hydrolysis of (1-&gt;3)-beta-D-glucosidic linkages in (1-&gt;3)-beta-D-glucans.</text>
        <dbReference type="EC" id="3.2.1.39"/>
    </reaction>
</comment>
<reference evidence="12 13" key="1">
    <citation type="submission" date="2020-08" db="EMBL/GenBank/DDBJ databases">
        <title>Genomic Encyclopedia of Type Strains, Phase III (KMG-III): the genomes of soil and plant-associated and newly described type strains.</title>
        <authorList>
            <person name="Whitman W."/>
        </authorList>
    </citation>
    <scope>NUCLEOTIDE SEQUENCE [LARGE SCALE GENOMIC DNA]</scope>
    <source>
        <strain evidence="12 13">CECT 8799</strain>
    </source>
</reference>
<evidence type="ECO:0000259" key="11">
    <source>
        <dbReference type="PROSITE" id="PS51175"/>
    </source>
</evidence>
<dbReference type="InterPro" id="IPR040720">
    <property type="entry name" value="GH81_C"/>
</dbReference>
<evidence type="ECO:0000256" key="8">
    <source>
        <dbReference type="ARBA" id="ARBA00023316"/>
    </source>
</evidence>
<evidence type="ECO:0000256" key="5">
    <source>
        <dbReference type="ARBA" id="ARBA00022801"/>
    </source>
</evidence>
<evidence type="ECO:0000256" key="4">
    <source>
        <dbReference type="ARBA" id="ARBA00022729"/>
    </source>
</evidence>
<dbReference type="SMART" id="SM00606">
    <property type="entry name" value="CBD_IV"/>
    <property type="match status" value="1"/>
</dbReference>
<dbReference type="Gene3D" id="2.70.98.30">
    <property type="entry name" value="Golgi alpha-mannosidase II, domain 4"/>
    <property type="match status" value="1"/>
</dbReference>
<dbReference type="PANTHER" id="PTHR31983">
    <property type="entry name" value="ENDO-1,3(4)-BETA-GLUCANASE 1"/>
    <property type="match status" value="1"/>
</dbReference>
<keyword evidence="5" id="KW-0378">Hydrolase</keyword>
<dbReference type="Gene3D" id="2.60.120.260">
    <property type="entry name" value="Galactose-binding domain-like"/>
    <property type="match status" value="1"/>
</dbReference>
<dbReference type="SUPFAM" id="SSF49785">
    <property type="entry name" value="Galactose-binding domain-like"/>
    <property type="match status" value="1"/>
</dbReference>
<keyword evidence="6" id="KW-0119">Carbohydrate metabolism</keyword>
<keyword evidence="13" id="KW-1185">Reference proteome</keyword>
<dbReference type="CDD" id="cd04080">
    <property type="entry name" value="CBM6_cellulase-like"/>
    <property type="match status" value="1"/>
</dbReference>
<dbReference type="PROSITE" id="PS51175">
    <property type="entry name" value="CBM6"/>
    <property type="match status" value="1"/>
</dbReference>
<dbReference type="EMBL" id="JACHWZ010000016">
    <property type="protein sequence ID" value="MBB3062473.1"/>
    <property type="molecule type" value="Genomic_DNA"/>
</dbReference>
<comment type="similarity">
    <text evidence="2">Belongs to the glycosyl hydrolase 81 family.</text>
</comment>
<name>A0A7W4ZA35_9GAMM</name>
<protein>
    <recommendedName>
        <fullName evidence="3">glucan endo-1,3-beta-D-glucosidase</fullName>
        <ecNumber evidence="3">3.2.1.39</ecNumber>
    </recommendedName>
</protein>
<dbReference type="EC" id="3.2.1.39" evidence="3"/>
<dbReference type="GO" id="GO:0052861">
    <property type="term" value="F:endo-1,3(4)-beta-glucanase activity"/>
    <property type="evidence" value="ECO:0007669"/>
    <property type="project" value="InterPro"/>
</dbReference>
<evidence type="ECO:0000256" key="10">
    <source>
        <dbReference type="SAM" id="SignalP"/>
    </source>
</evidence>
<dbReference type="PANTHER" id="PTHR31983:SF0">
    <property type="entry name" value="GLUCAN ENDO-1,3-BETA-D-GLUCOSIDASE 2"/>
    <property type="match status" value="1"/>
</dbReference>
<dbReference type="Pfam" id="PF03422">
    <property type="entry name" value="CBM_6"/>
    <property type="match status" value="1"/>
</dbReference>
<dbReference type="GO" id="GO:0042973">
    <property type="term" value="F:glucan endo-1,3-beta-D-glucosidase activity"/>
    <property type="evidence" value="ECO:0007669"/>
    <property type="project" value="UniProtKB-EC"/>
</dbReference>
<sequence>MTQYPKMRSLKMLFRLLLGAALASASPTQADIIPAGAGNISDTVNPAGYKCVVDHGTWIHNAGVVEPGVSSCSPIGAPTPRYPQLVAPASNKPTMTHRWWGSIPFLGAMQTGNSQDAAYITPDPISARVSERGARILSIPAGLQTQDNQTIYPVPDPFSEVFDGIAVGNSAYGNMQAFLKDYSDGSVTVQWRSGATPVMEATFVHGSAFVYFTALSGNLVLRTKAADGPEKGLFHQGGNTLGLWTDVAGVRNHFLAIGEGGVQFNNPGSSEITVANSGRLTIAWLPASGTPDSGMIQTFTQYGAQPVDELFIDYAVNRGNNSVTVSHQYRYRGAPVTTLAGLAPLHWKNSSQPLSAYKARSARGMLRFAATSQFSYQLPFVGVLPYFPEDIGDYDTEQLQALVMEFINRGQANWNTATDTYWAGKNYGKVAELAAIARSNGMTAQADQLINWLKAELEDWFRANTSGGLDINKYFAYDGNWNTLLGMDESFGAHQQLNDHHFHYGYFVRAAAEICRVDPGWCAPGAWGSMVELLIRDYAAGRDDAMFPYLRNFDPANGFSWASGHANFTLGNNNESTSEAANAYGAIVLYGLITGNDELVDRGIYLHASSSAAYWEYWNNLDRYRGMGGDYDNFFPEYDKLTTSIIWGQGHVFSTWFSGAYAHILGIQGLPLSPLVLHIGQHPDYLRDYVTLGMTESPNGKPSGLPEDQWRDVWWNIWAMTDGQAAVDDFNTMNFNYMPEAGETKAHTYHWVHTYKQLGHLASGDGSLSADYPAALAFDNNGRKTYLAYNFGSSARTVTFSDGVSFSVPAGQMSVNGGGQPPPPAFDLTIQAEDYTAMAGVQTEATSDDGGGLNVGWIDAGDWMAYANVEIPEAGDYRVEYRVASEASGGRLSLDMNAGQTVLGEVDIPVTGAWQNWTTAQHTVQLPAGSYQLGIFAAQGGWNINWFRIVKI</sequence>
<keyword evidence="7" id="KW-0326">Glycosidase</keyword>
<dbReference type="InterPro" id="IPR005200">
    <property type="entry name" value="Endo-beta-glucanase"/>
</dbReference>
<evidence type="ECO:0000313" key="12">
    <source>
        <dbReference type="EMBL" id="MBB3062473.1"/>
    </source>
</evidence>
<evidence type="ECO:0000256" key="6">
    <source>
        <dbReference type="ARBA" id="ARBA00023277"/>
    </source>
</evidence>
<comment type="caution">
    <text evidence="12">The sequence shown here is derived from an EMBL/GenBank/DDBJ whole genome shotgun (WGS) entry which is preliminary data.</text>
</comment>
<keyword evidence="8" id="KW-0961">Cell wall biogenesis/degradation</keyword>
<dbReference type="InterPro" id="IPR005084">
    <property type="entry name" value="CBM6"/>
</dbReference>
<dbReference type="RefSeq" id="WP_246395088.1">
    <property type="nucleotide sequence ID" value="NZ_JACHWZ010000016.1"/>
</dbReference>
<dbReference type="GO" id="GO:0071555">
    <property type="term" value="P:cell wall organization"/>
    <property type="evidence" value="ECO:0007669"/>
    <property type="project" value="UniProtKB-KW"/>
</dbReference>
<dbReference type="AlphaFoldDB" id="A0A7W4ZA35"/>
<accession>A0A7W4ZA35</accession>
<feature type="domain" description="CBM6" evidence="11">
    <location>
        <begin position="828"/>
        <end position="950"/>
    </location>
</feature>
<keyword evidence="9" id="KW-0624">Polysaccharide degradation</keyword>
<proteinExistence type="inferred from homology"/>
<organism evidence="12 13">
    <name type="scientific">Microbulbifer rhizosphaerae</name>
    <dbReference type="NCBI Taxonomy" id="1562603"/>
    <lineage>
        <taxon>Bacteria</taxon>
        <taxon>Pseudomonadati</taxon>
        <taxon>Pseudomonadota</taxon>
        <taxon>Gammaproteobacteria</taxon>
        <taxon>Cellvibrionales</taxon>
        <taxon>Microbulbiferaceae</taxon>
        <taxon>Microbulbifer</taxon>
    </lineage>
</organism>
<dbReference type="InterPro" id="IPR006584">
    <property type="entry name" value="Cellulose-bd_IV"/>
</dbReference>
<evidence type="ECO:0000256" key="3">
    <source>
        <dbReference type="ARBA" id="ARBA00012780"/>
    </source>
</evidence>
<gene>
    <name evidence="12" type="ORF">FHS09_003322</name>
</gene>
<evidence type="ECO:0000313" key="13">
    <source>
        <dbReference type="Proteomes" id="UP000535937"/>
    </source>
</evidence>
<evidence type="ECO:0000256" key="2">
    <source>
        <dbReference type="ARBA" id="ARBA00010730"/>
    </source>
</evidence>
<dbReference type="GO" id="GO:0000272">
    <property type="term" value="P:polysaccharide catabolic process"/>
    <property type="evidence" value="ECO:0007669"/>
    <property type="project" value="UniProtKB-KW"/>
</dbReference>
<dbReference type="InterPro" id="IPR008979">
    <property type="entry name" value="Galactose-bd-like_sf"/>
</dbReference>
<dbReference type="PROSITE" id="PS52008">
    <property type="entry name" value="GH81"/>
    <property type="match status" value="1"/>
</dbReference>
<dbReference type="Proteomes" id="UP000535937">
    <property type="component" value="Unassembled WGS sequence"/>
</dbReference>
<evidence type="ECO:0000256" key="1">
    <source>
        <dbReference type="ARBA" id="ARBA00000382"/>
    </source>
</evidence>
<evidence type="ECO:0000256" key="9">
    <source>
        <dbReference type="ARBA" id="ARBA00023326"/>
    </source>
</evidence>